<name>A0A9Q3CNF8_9BASI</name>
<comment type="caution">
    <text evidence="2">The sequence shown here is derived from an EMBL/GenBank/DDBJ whole genome shotgun (WGS) entry which is preliminary data.</text>
</comment>
<feature type="region of interest" description="Disordered" evidence="1">
    <location>
        <begin position="1"/>
        <end position="53"/>
    </location>
</feature>
<dbReference type="Proteomes" id="UP000765509">
    <property type="component" value="Unassembled WGS sequence"/>
</dbReference>
<organism evidence="2 3">
    <name type="scientific">Austropuccinia psidii MF-1</name>
    <dbReference type="NCBI Taxonomy" id="1389203"/>
    <lineage>
        <taxon>Eukaryota</taxon>
        <taxon>Fungi</taxon>
        <taxon>Dikarya</taxon>
        <taxon>Basidiomycota</taxon>
        <taxon>Pucciniomycotina</taxon>
        <taxon>Pucciniomycetes</taxon>
        <taxon>Pucciniales</taxon>
        <taxon>Sphaerophragmiaceae</taxon>
        <taxon>Austropuccinia</taxon>
    </lineage>
</organism>
<proteinExistence type="predicted"/>
<dbReference type="AlphaFoldDB" id="A0A9Q3CNF8"/>
<reference evidence="2" key="1">
    <citation type="submission" date="2021-03" db="EMBL/GenBank/DDBJ databases">
        <title>Draft genome sequence of rust myrtle Austropuccinia psidii MF-1, a brazilian biotype.</title>
        <authorList>
            <person name="Quecine M.C."/>
            <person name="Pachon D.M.R."/>
            <person name="Bonatelli M.L."/>
            <person name="Correr F.H."/>
            <person name="Franceschini L.M."/>
            <person name="Leite T.F."/>
            <person name="Margarido G.R.A."/>
            <person name="Almeida C.A."/>
            <person name="Ferrarezi J.A."/>
            <person name="Labate C.A."/>
        </authorList>
    </citation>
    <scope>NUCLEOTIDE SEQUENCE</scope>
    <source>
        <strain evidence="2">MF-1</strain>
    </source>
</reference>
<feature type="compositionally biased region" description="Polar residues" evidence="1">
    <location>
        <begin position="30"/>
        <end position="53"/>
    </location>
</feature>
<protein>
    <submittedName>
        <fullName evidence="2">Uncharacterized protein</fullName>
    </submittedName>
</protein>
<feature type="region of interest" description="Disordered" evidence="1">
    <location>
        <begin position="133"/>
        <end position="167"/>
    </location>
</feature>
<feature type="compositionally biased region" description="Polar residues" evidence="1">
    <location>
        <begin position="1"/>
        <end position="19"/>
    </location>
</feature>
<gene>
    <name evidence="2" type="ORF">O181_025930</name>
</gene>
<accession>A0A9Q3CNF8</accession>
<dbReference type="EMBL" id="AVOT02008540">
    <property type="protein sequence ID" value="MBW0486215.1"/>
    <property type="molecule type" value="Genomic_DNA"/>
</dbReference>
<evidence type="ECO:0000313" key="3">
    <source>
        <dbReference type="Proteomes" id="UP000765509"/>
    </source>
</evidence>
<sequence length="167" mass="18686">MNVPSTISGPSYNPSSSFQKGHRRDYGRAQSVTEGQGSADDLQSNKLVNSEADNTVFPSNRAKTITRSISGHIQSQTESLQECIAEQRGPDPCRYVENCRNSYLTVRNFLGHPNTFKLINEWHPLMEKKTVMRLTDKWRKSNPPPPKKVPKKAPVASSSNSNVKKQS</sequence>
<evidence type="ECO:0000313" key="2">
    <source>
        <dbReference type="EMBL" id="MBW0486215.1"/>
    </source>
</evidence>
<keyword evidence="3" id="KW-1185">Reference proteome</keyword>
<evidence type="ECO:0000256" key="1">
    <source>
        <dbReference type="SAM" id="MobiDB-lite"/>
    </source>
</evidence>